<sequence length="2270" mass="243754">MLNKETNSARKNLVKKPIACLRQHVNAKKEEKDANATYAHVSQEQCANAKEENHFVSANLVLFASVQKAKKDVSVKLVQSVNANLCASVNLLQSVSANQGKKDANVSSASVSLAPSVSARTANQPVYVTLTKCASVHLGKRGVSVLSRNNAAVNLCAYASLGQHANAQKEKKDVNVTYAHVSKAQCASAKEENHFVSANLMLFVSVKKARKDVSAKLVPSVNANPCASVNLVQFVSANQGKKDASVSSAIVSLALTVNARTANQPVYAILTKCASVHPGKRGASVLLRNNAAVNLCAYASLGQHANAKKEKKDANVTYAHVRKAQFASAKEENHFVSANLMLFVSVKKARKDVSAKLVPNVNANLCASVNLAQSVSANQGKKDANAHLLHRNPKGMKLVKNASAHLILHVSAELQKRSQYVIVNLGKRVNARKEKKDANVSCANVSPVLSVNVRTANQPVYVILTKCASVRLGKRDASVLLRNNAAVNLCAYASLGQRVNAKKEKKDANVTYALVRKAQCASAKEENHFVSANLMLFVSVKKARKDVSAKLVPNVNANLCASVNLAQSVSANQGKKDANAHLLHRNPKRRKKLVKNASAHPILHAPAELQKRSQYVIVNLEKRVNARKEKKDANVLCANVSLAHSVNARTANKPVHVTLTKRAFVRLEKRGASVPLRSNAAVNLLAYVSLGQHANAQKEKKVANVIYAHVNQAQYANAEEGNDFAVASLVLFVDVKQAKKDASAKLVPLVNASRCAFVNLAPFANASQKPDEGEKKDESTRTAIPLKPGEGEKKDESTRTAIPLKPGEGEKKDESTRTAIPLKPGEGEKKEESTETTKTATSQKPDEAEKKDESTRTAIPLKPGEGEKKEDSTRTAIPLKPGEGVKKEDSTRTAIPLKPGEGEKKEDSTRTAIPLKPGEGEKKEDSTRTAIPLKPGEGEKKDESTRTAIPLKPGEGEKKDESTRTAIPLKPGEGEKKEESTEVEVKVETTNTATSQKPDEAEKKDESTRTAIPLKPGEGEKKDESTRTAIPLKPGEGEKKDESTRTAIPLKPGEGEKKEDSTRTAIPLKPGEGEKKEDSTRTAIPLKPGEGEKKEDSTRTAIPLKPGEGEKKEDSTRTAIPLKPGEGEKKEDSTRTAIPLKPGEGEKKEESTRTAIPLKPGEAQEQTHHECKCKPGTPCTCGAANSKPVCHCQPGTTCECKEGKEGCRCLTCQCEPGSLCKCKNGKPACSCSPDKVCLCPPGKEGCKCPVEKQCSCKPVCQCEPGTACNCTEGKEGCKCHMCSCEPGTVCKCKGGKPFCKCDPSTVCQCQAGKEGCQCKLDITCQCKPLCSCEPGTVCQCKPGKEGCQCPIPAEKPEGKEEAHHECKCQPGTTCTCGAANSKPVCHCQPGAKCECKEGKEGSVNLCANASLGQHANAQKEKRDVSVIYVHVSQAQCANAKEENHFVSAILVLFASVKQEKKDVSARSVSLVNANLCARVNLVPSASANLAKRDVNARSLQRNPKERKKLIMNASANPALLAHVSLKIRNRHVIVNLEQHVNARMEKKDASVSSASVSLAPFVSARTASQPVCVILTRCASAHLGKKGASVLLRNNAAVNLYAYASPGQHANAQKEKRDVSVIYVHVSQAQCANAKEESHFVSAILVLFASVKQEKKDVSAKSVLLVNANLCASVNQEPSASANLVKKDANAQLLHRILKEERKLITNVSANLVLHVPVSLKMRNQSAIVNLEQRANARKEKKAASVLSASVSLALSVNVRTANQPAHVTLTKCASVHLGKKGASVLLRNNAAANLCAYASLGQHANAQKERKVVNVIYARVSQAQCANAKEESHFVSAILVQFVSVKQERKDVSAKLVSLVNANLCATVNLVPPASANQVKRDANAQLLQKNLKARKKHIMNANANPVLLAHVSLKMQNRHVTVNLEQNVNARMEKKDASVLSASVILALFVSARTASQPVCVILTRCASAHLGKKGASVLLRNNAAVNLYAFASPGQHASAQKEKRDVSVIYVHVSQAQCANAKEENHSVSAIPALFVSVKQERKDVSAKLVSLVNANLCATVNLVPPASANQVKRDANAQLLHRNSKEKKNLITNASANPGLHVPVSLKMSNQRVTVNLEQRANARKEKKDVNVISAHVSQARCANAKVENRSVSAILVLFVDVKQAKKDVSAKLVPSVNANLCASVNLVQSVSATQKKKDASVQSVYATLASFAFASLGNQDVFAILPHHVNAKQVRKDASARSTWYASARMLRTTKRRVATFFLSY</sequence>
<reference evidence="2 3" key="1">
    <citation type="submission" date="2013-05" db="EMBL/GenBank/DDBJ databases">
        <title>Draft genome of the parasitic nematode Anyclostoma ceylanicum.</title>
        <authorList>
            <person name="Mitreva M."/>
        </authorList>
    </citation>
    <scope>NUCLEOTIDE SEQUENCE [LARGE SCALE GENOMIC DNA]</scope>
</reference>
<feature type="compositionally biased region" description="Basic and acidic residues" evidence="1">
    <location>
        <begin position="1071"/>
        <end position="1080"/>
    </location>
</feature>
<feature type="compositionally biased region" description="Basic and acidic residues" evidence="1">
    <location>
        <begin position="1017"/>
        <end position="1026"/>
    </location>
</feature>
<feature type="compositionally biased region" description="Basic and acidic residues" evidence="1">
    <location>
        <begin position="807"/>
        <end position="816"/>
    </location>
</feature>
<feature type="compositionally biased region" description="Basic and acidic residues" evidence="1">
    <location>
        <begin position="769"/>
        <end position="780"/>
    </location>
</feature>
<gene>
    <name evidence="2" type="ORF">ANCCEY_09944</name>
</gene>
<proteinExistence type="predicted"/>
<feature type="region of interest" description="Disordered" evidence="1">
    <location>
        <begin position="766"/>
        <end position="1153"/>
    </location>
</feature>
<feature type="compositionally biased region" description="Basic and acidic residues" evidence="1">
    <location>
        <begin position="789"/>
        <end position="798"/>
    </location>
</feature>
<accession>A0A0D6LFW1</accession>
<name>A0A0D6LFW1_9BILA</name>
<feature type="compositionally biased region" description="Basic and acidic residues" evidence="1">
    <location>
        <begin position="1035"/>
        <end position="1044"/>
    </location>
</feature>
<dbReference type="EMBL" id="KE125147">
    <property type="protein sequence ID" value="EPB70960.1"/>
    <property type="molecule type" value="Genomic_DNA"/>
</dbReference>
<feature type="compositionally biased region" description="Basic and acidic residues" evidence="1">
    <location>
        <begin position="997"/>
        <end position="1008"/>
    </location>
</feature>
<feature type="compositionally biased region" description="Basic and acidic residues" evidence="1">
    <location>
        <begin position="864"/>
        <end position="873"/>
    </location>
</feature>
<evidence type="ECO:0000313" key="3">
    <source>
        <dbReference type="Proteomes" id="UP000054495"/>
    </source>
</evidence>
<feature type="compositionally biased region" description="Basic and acidic residues" evidence="1">
    <location>
        <begin position="1089"/>
        <end position="1098"/>
    </location>
</feature>
<organism evidence="2 3">
    <name type="scientific">Ancylostoma ceylanicum</name>
    <dbReference type="NCBI Taxonomy" id="53326"/>
    <lineage>
        <taxon>Eukaryota</taxon>
        <taxon>Metazoa</taxon>
        <taxon>Ecdysozoa</taxon>
        <taxon>Nematoda</taxon>
        <taxon>Chromadorea</taxon>
        <taxon>Rhabditida</taxon>
        <taxon>Rhabditina</taxon>
        <taxon>Rhabditomorpha</taxon>
        <taxon>Strongyloidea</taxon>
        <taxon>Ancylostomatidae</taxon>
        <taxon>Ancylostomatinae</taxon>
        <taxon>Ancylostoma</taxon>
    </lineage>
</organism>
<feature type="compositionally biased region" description="Basic and acidic residues" evidence="1">
    <location>
        <begin position="844"/>
        <end position="855"/>
    </location>
</feature>
<dbReference type="Proteomes" id="UP000054495">
    <property type="component" value="Unassembled WGS sequence"/>
</dbReference>
<keyword evidence="3" id="KW-1185">Reference proteome</keyword>
<feature type="compositionally biased region" description="Basic and acidic residues" evidence="1">
    <location>
        <begin position="825"/>
        <end position="835"/>
    </location>
</feature>
<feature type="compositionally biased region" description="Basic and acidic residues" evidence="1">
    <location>
        <begin position="918"/>
        <end position="927"/>
    </location>
</feature>
<evidence type="ECO:0000256" key="1">
    <source>
        <dbReference type="SAM" id="MobiDB-lite"/>
    </source>
</evidence>
<evidence type="ECO:0000313" key="2">
    <source>
        <dbReference type="EMBL" id="EPB70960.1"/>
    </source>
</evidence>
<feature type="compositionally biased region" description="Basic and acidic residues" evidence="1">
    <location>
        <begin position="954"/>
        <end position="963"/>
    </location>
</feature>
<feature type="compositionally biased region" description="Basic and acidic residues" evidence="1">
    <location>
        <begin position="1125"/>
        <end position="1134"/>
    </location>
</feature>
<feature type="compositionally biased region" description="Basic and acidic residues" evidence="1">
    <location>
        <begin position="1053"/>
        <end position="1062"/>
    </location>
</feature>
<feature type="compositionally biased region" description="Basic and acidic residues" evidence="1">
    <location>
        <begin position="936"/>
        <end position="945"/>
    </location>
</feature>
<feature type="compositionally biased region" description="Basic and acidic residues" evidence="1">
    <location>
        <begin position="1107"/>
        <end position="1116"/>
    </location>
</feature>
<feature type="compositionally biased region" description="Basic and acidic residues" evidence="1">
    <location>
        <begin position="972"/>
        <end position="987"/>
    </location>
</feature>
<protein>
    <submittedName>
        <fullName evidence="2">Uncharacterized protein</fullName>
    </submittedName>
</protein>
<feature type="compositionally biased region" description="Basic and acidic residues" evidence="1">
    <location>
        <begin position="900"/>
        <end position="909"/>
    </location>
</feature>
<feature type="compositionally biased region" description="Basic and acidic residues" evidence="1">
    <location>
        <begin position="1143"/>
        <end position="1152"/>
    </location>
</feature>